<organism evidence="3 4">
    <name type="scientific">Prorocentrum cordatum</name>
    <dbReference type="NCBI Taxonomy" id="2364126"/>
    <lineage>
        <taxon>Eukaryota</taxon>
        <taxon>Sar</taxon>
        <taxon>Alveolata</taxon>
        <taxon>Dinophyceae</taxon>
        <taxon>Prorocentrales</taxon>
        <taxon>Prorocentraceae</taxon>
        <taxon>Prorocentrum</taxon>
    </lineage>
</organism>
<dbReference type="InterPro" id="IPR036869">
    <property type="entry name" value="J_dom_sf"/>
</dbReference>
<evidence type="ECO:0000313" key="4">
    <source>
        <dbReference type="Proteomes" id="UP001189429"/>
    </source>
</evidence>
<dbReference type="Proteomes" id="UP001189429">
    <property type="component" value="Unassembled WGS sequence"/>
</dbReference>
<reference evidence="3" key="1">
    <citation type="submission" date="2023-10" db="EMBL/GenBank/DDBJ databases">
        <authorList>
            <person name="Chen Y."/>
            <person name="Shah S."/>
            <person name="Dougan E. K."/>
            <person name="Thang M."/>
            <person name="Chan C."/>
        </authorList>
    </citation>
    <scope>NUCLEOTIDE SEQUENCE [LARGE SCALE GENOMIC DNA]</scope>
</reference>
<sequence length="588" mass="63978">MVTAARYCDIGMEPPSGFDTDRMPMHALDLLDTALLVQLVRAGMRYAPIAEHLYSPTQPGPFDFTPTWLAGELLGAWRHMVAHAAGRIVLELAFRSSNISTNIIDHAAAWWRARGVSSYRDAQIVLAAETGMASRAAGATLEAPEVGGYIAPQLQERMMLHLDANGFLQTAILSWDRQAVEAGARLALEKKNGRYTCDRCGKDQLSSAEGTWISDITRQMVAQNRPQAYINGANMGWYCDVCWVSHLEDTRTFADLLMVPTGMKIPERANTTIPGAFRERAKQTHPDTSEGAAAREFQDMVEAYRVLGDPKRRAEYDREVAARFGGPGQGGQWPRGYAENCSEEFRANLYGYKVGSQAGASAGSRAAPAEGSLAASMWAERTAMGAVLLGGLCFFMAPRSKKEDYKDPDPYPSRKGPSTALTAAALGGLPGGAGAGAAADGGMLQAAASAGGHPAVASAASAKQARSPEEQRARAQAERESLGDEVVRAYYNPFANTWHRLPEGYEPPGSMDLTAWHKKRTDPVEWSRLFAEGKLSEIIPRGGLKVRYRPKWDTYEPMLVKDTHTGKTVQVTTKLAPRTARETCEVEF</sequence>
<dbReference type="Pfam" id="PF00226">
    <property type="entry name" value="DnaJ"/>
    <property type="match status" value="1"/>
</dbReference>
<accession>A0ABN9SU65</accession>
<feature type="compositionally biased region" description="Basic and acidic residues" evidence="1">
    <location>
        <begin position="466"/>
        <end position="479"/>
    </location>
</feature>
<dbReference type="InterPro" id="IPR001623">
    <property type="entry name" value="DnaJ_domain"/>
</dbReference>
<dbReference type="EMBL" id="CAUYUJ010013336">
    <property type="protein sequence ID" value="CAK0836035.1"/>
    <property type="molecule type" value="Genomic_DNA"/>
</dbReference>
<evidence type="ECO:0000313" key="3">
    <source>
        <dbReference type="EMBL" id="CAK0836035.1"/>
    </source>
</evidence>
<dbReference type="SUPFAM" id="SSF46565">
    <property type="entry name" value="Chaperone J-domain"/>
    <property type="match status" value="1"/>
</dbReference>
<dbReference type="PROSITE" id="PS50076">
    <property type="entry name" value="DNAJ_2"/>
    <property type="match status" value="1"/>
</dbReference>
<comment type="caution">
    <text evidence="3">The sequence shown here is derived from an EMBL/GenBank/DDBJ whole genome shotgun (WGS) entry which is preliminary data.</text>
</comment>
<proteinExistence type="predicted"/>
<protein>
    <recommendedName>
        <fullName evidence="2">J domain-containing protein</fullName>
    </recommendedName>
</protein>
<evidence type="ECO:0000256" key="1">
    <source>
        <dbReference type="SAM" id="MobiDB-lite"/>
    </source>
</evidence>
<keyword evidence="4" id="KW-1185">Reference proteome</keyword>
<name>A0ABN9SU65_9DINO</name>
<evidence type="ECO:0000259" key="2">
    <source>
        <dbReference type="PROSITE" id="PS50076"/>
    </source>
</evidence>
<dbReference type="Gene3D" id="1.10.287.110">
    <property type="entry name" value="DnaJ domain"/>
    <property type="match status" value="1"/>
</dbReference>
<feature type="compositionally biased region" description="Low complexity" evidence="1">
    <location>
        <begin position="455"/>
        <end position="465"/>
    </location>
</feature>
<dbReference type="InterPro" id="IPR052763">
    <property type="entry name" value="DnaJ_C4"/>
</dbReference>
<dbReference type="PANTHER" id="PTHR44825">
    <property type="match status" value="1"/>
</dbReference>
<feature type="region of interest" description="Disordered" evidence="1">
    <location>
        <begin position="455"/>
        <end position="479"/>
    </location>
</feature>
<feature type="domain" description="J" evidence="2">
    <location>
        <begin position="252"/>
        <end position="320"/>
    </location>
</feature>
<dbReference type="CDD" id="cd06257">
    <property type="entry name" value="DnaJ"/>
    <property type="match status" value="1"/>
</dbReference>
<dbReference type="SMART" id="SM00271">
    <property type="entry name" value="DnaJ"/>
    <property type="match status" value="1"/>
</dbReference>
<dbReference type="PANTHER" id="PTHR44825:SF1">
    <property type="entry name" value="DNAJ HOMOLOG SUBFAMILY C MEMBER 4"/>
    <property type="match status" value="1"/>
</dbReference>
<gene>
    <name evidence="3" type="ORF">PCOR1329_LOCUS32662</name>
</gene>